<dbReference type="Pfam" id="PF03816">
    <property type="entry name" value="LytR_cpsA_psr"/>
    <property type="match status" value="1"/>
</dbReference>
<dbReference type="RefSeq" id="WP_053781241.1">
    <property type="nucleotide sequence ID" value="NZ_LITU01000059.1"/>
</dbReference>
<evidence type="ECO:0000256" key="2">
    <source>
        <dbReference type="SAM" id="MobiDB-lite"/>
    </source>
</evidence>
<dbReference type="InterPro" id="IPR050922">
    <property type="entry name" value="LytR/CpsA/Psr_CW_biosynth"/>
</dbReference>
<organism evidence="5 6">
    <name type="scientific">Paenibacillus xylanivorans</name>
    <dbReference type="NCBI Taxonomy" id="1705561"/>
    <lineage>
        <taxon>Bacteria</taxon>
        <taxon>Bacillati</taxon>
        <taxon>Bacillota</taxon>
        <taxon>Bacilli</taxon>
        <taxon>Bacillales</taxon>
        <taxon>Paenibacillaceae</taxon>
        <taxon>Paenibacillus</taxon>
    </lineage>
</organism>
<dbReference type="PANTHER" id="PTHR33392:SF6">
    <property type="entry name" value="POLYISOPRENYL-TEICHOIC ACID--PEPTIDOGLYCAN TEICHOIC ACID TRANSFERASE TAGU"/>
    <property type="match status" value="1"/>
</dbReference>
<dbReference type="PATRIC" id="fig|1705561.3.peg.2550"/>
<dbReference type="EMBL" id="LITU01000059">
    <property type="protein sequence ID" value="KOY15643.1"/>
    <property type="molecule type" value="Genomic_DNA"/>
</dbReference>
<dbReference type="PANTHER" id="PTHR33392">
    <property type="entry name" value="POLYISOPRENYL-TEICHOIC ACID--PEPTIDOGLYCAN TEICHOIC ACID TRANSFERASE TAGU"/>
    <property type="match status" value="1"/>
</dbReference>
<sequence>MNSNSNGLPPRRQAPTQSGASGSKNGKGKQPKKKKRMRTFGRLILSLLVIAIVVGGGYLYWVYNQVADTGIDKPVPAGMSAKTKPITMLLLGTDNRPETGTYLSDVVMVASLNPETKTATIVSLPRDTRIQLDGYKANKLNSYYPKFKAQEKTSGKNAEDQMKEMMGKYLNVDINYTTVLNFQAFRDAVNAVGGVDVTVDKNMCYKDTADGTDINLVAGAQHLDGKEALDFVRYRKSNCKPKTDESNDFDRNKRQNQVLNSMLDQLKSLGGVTKIGKVIGAVDDNMTTDVESEQMKNFISTYWNISKSDVHYTPVTGEWRSPYVYINETELANAKQALQDTLSGKVTASPTAE</sequence>
<name>A0A0M9BN88_9BACL</name>
<keyword evidence="3" id="KW-1133">Transmembrane helix</keyword>
<dbReference type="Proteomes" id="UP000037688">
    <property type="component" value="Unassembled WGS sequence"/>
</dbReference>
<evidence type="ECO:0000256" key="3">
    <source>
        <dbReference type="SAM" id="Phobius"/>
    </source>
</evidence>
<protein>
    <submittedName>
        <fullName evidence="5">Transcriptional regulator</fullName>
    </submittedName>
</protein>
<feature type="region of interest" description="Disordered" evidence="2">
    <location>
        <begin position="1"/>
        <end position="35"/>
    </location>
</feature>
<dbReference type="Gene3D" id="3.40.630.190">
    <property type="entry name" value="LCP protein"/>
    <property type="match status" value="1"/>
</dbReference>
<dbReference type="NCBIfam" id="TIGR00350">
    <property type="entry name" value="lytR_cpsA_psr"/>
    <property type="match status" value="1"/>
</dbReference>
<keyword evidence="3" id="KW-0472">Membrane</keyword>
<feature type="domain" description="Cell envelope-related transcriptional attenuator" evidence="4">
    <location>
        <begin position="104"/>
        <end position="267"/>
    </location>
</feature>
<comment type="caution">
    <text evidence="5">The sequence shown here is derived from an EMBL/GenBank/DDBJ whole genome shotgun (WGS) entry which is preliminary data.</text>
</comment>
<gene>
    <name evidence="5" type="ORF">AMS66_13205</name>
</gene>
<comment type="similarity">
    <text evidence="1">Belongs to the LytR/CpsA/Psr (LCP) family.</text>
</comment>
<accession>A0A0M9BN88</accession>
<reference evidence="5 6" key="1">
    <citation type="submission" date="2015-08" db="EMBL/GenBank/DDBJ databases">
        <title>Draft genome sequence of cellulolytic and xylanolytic Paenibacillus sp. A59, isolated from a decaying forest soil from Patagonia, Argentina.</title>
        <authorList>
            <person name="Ghio S."/>
            <person name="Caceres A.M."/>
            <person name="Talia P."/>
            <person name="Grasso D."/>
            <person name="Campos E."/>
        </authorList>
    </citation>
    <scope>NUCLEOTIDE SEQUENCE [LARGE SCALE GENOMIC DNA]</scope>
    <source>
        <strain evidence="5 6">A59</strain>
    </source>
</reference>
<evidence type="ECO:0000256" key="1">
    <source>
        <dbReference type="ARBA" id="ARBA00006068"/>
    </source>
</evidence>
<evidence type="ECO:0000313" key="5">
    <source>
        <dbReference type="EMBL" id="KOY15643.1"/>
    </source>
</evidence>
<proteinExistence type="inferred from homology"/>
<keyword evidence="3" id="KW-0812">Transmembrane</keyword>
<dbReference type="InterPro" id="IPR004474">
    <property type="entry name" value="LytR_CpsA_psr"/>
</dbReference>
<dbReference type="OrthoDB" id="27330at2"/>
<keyword evidence="6" id="KW-1185">Reference proteome</keyword>
<evidence type="ECO:0000259" key="4">
    <source>
        <dbReference type="Pfam" id="PF03816"/>
    </source>
</evidence>
<feature type="compositionally biased region" description="Basic residues" evidence="2">
    <location>
        <begin position="26"/>
        <end position="35"/>
    </location>
</feature>
<feature type="transmembrane region" description="Helical" evidence="3">
    <location>
        <begin position="43"/>
        <end position="63"/>
    </location>
</feature>
<dbReference type="AlphaFoldDB" id="A0A0M9BN88"/>
<evidence type="ECO:0000313" key="6">
    <source>
        <dbReference type="Proteomes" id="UP000037688"/>
    </source>
</evidence>